<gene>
    <name evidence="7" type="primary">trxB</name>
    <name evidence="7" type="ordered locus">Ngar_c21730</name>
</gene>
<keyword evidence="1" id="KW-0285">Flavoprotein</keyword>
<accession>K0IJ21</accession>
<dbReference type="Pfam" id="PF07992">
    <property type="entry name" value="Pyr_redox_2"/>
    <property type="match status" value="1"/>
</dbReference>
<keyword evidence="5" id="KW-0676">Redox-active center</keyword>
<dbReference type="AlphaFoldDB" id="K0IJ21"/>
<sequence>MLFTTSLQFMQFEAIPNGLLRGHGIVTLLSENESGSGGNRKHCDVLIIGSGPAGYTAGVYTSRAKLSTLIISGTLPGGQLMTTSEVENYPGFPNGIFGPELMMNMRQQAERFGGVIVDDEVIKVDFKKRPFTITTHSETYTAEAVIVCTGASPRKLGIPAEQQFSGRGVSYCATCDGPFFKGEDIVVVGGGDTALEEATFLTKFGKSVKIVHRRDTLRASKILQEKAMENPKIEFIWNNVVYDIKGDSKVATVMVKNVASGKETTIKAGGLFVAIGHEPNTSIFKGQLELDDKGYVILKEHTKTSVDGVFAAGDVHDHRYRQAVTAAGFGCMAAIDVERWLSERKHIKK</sequence>
<proteinExistence type="predicted"/>
<keyword evidence="8" id="KW-1185">Reference proteome</keyword>
<evidence type="ECO:0000256" key="5">
    <source>
        <dbReference type="ARBA" id="ARBA00023284"/>
    </source>
</evidence>
<dbReference type="EC" id="1.8.1.9" evidence="7"/>
<dbReference type="InterPro" id="IPR005982">
    <property type="entry name" value="Thioredox_Rdtase"/>
</dbReference>
<dbReference type="InParanoid" id="K0IJ21"/>
<dbReference type="InterPro" id="IPR008255">
    <property type="entry name" value="Pyr_nucl-diS_OxRdtase_2_AS"/>
</dbReference>
<evidence type="ECO:0000256" key="3">
    <source>
        <dbReference type="ARBA" id="ARBA00023002"/>
    </source>
</evidence>
<dbReference type="InterPro" id="IPR050097">
    <property type="entry name" value="Ferredoxin-NADP_redctase_2"/>
</dbReference>
<dbReference type="InterPro" id="IPR023753">
    <property type="entry name" value="FAD/NAD-binding_dom"/>
</dbReference>
<dbReference type="GO" id="GO:0005737">
    <property type="term" value="C:cytoplasm"/>
    <property type="evidence" value="ECO:0007669"/>
    <property type="project" value="InterPro"/>
</dbReference>
<dbReference type="KEGG" id="nga:Ngar_c21730"/>
<dbReference type="GO" id="GO:0019430">
    <property type="term" value="P:removal of superoxide radicals"/>
    <property type="evidence" value="ECO:0007669"/>
    <property type="project" value="InterPro"/>
</dbReference>
<dbReference type="GO" id="GO:0004791">
    <property type="term" value="F:thioredoxin-disulfide reductase (NADPH) activity"/>
    <property type="evidence" value="ECO:0007669"/>
    <property type="project" value="UniProtKB-EC"/>
</dbReference>
<dbReference type="PATRIC" id="fig|1237085.11.peg.2151"/>
<dbReference type="GeneID" id="13796036"/>
<dbReference type="PROSITE" id="PS00573">
    <property type="entry name" value="PYRIDINE_REDOX_2"/>
    <property type="match status" value="1"/>
</dbReference>
<evidence type="ECO:0000256" key="1">
    <source>
        <dbReference type="ARBA" id="ARBA00022630"/>
    </source>
</evidence>
<dbReference type="Gene3D" id="3.50.50.60">
    <property type="entry name" value="FAD/NAD(P)-binding domain"/>
    <property type="match status" value="2"/>
</dbReference>
<dbReference type="HOGENOM" id="CLU_031864_5_1_2"/>
<dbReference type="PANTHER" id="PTHR48105">
    <property type="entry name" value="THIOREDOXIN REDUCTASE 1-RELATED-RELATED"/>
    <property type="match status" value="1"/>
</dbReference>
<dbReference type="SUPFAM" id="SSF51905">
    <property type="entry name" value="FAD/NAD(P)-binding domain"/>
    <property type="match status" value="1"/>
</dbReference>
<name>K0IJ21_NITGG</name>
<dbReference type="PRINTS" id="PR00469">
    <property type="entry name" value="PNDRDTASEII"/>
</dbReference>
<dbReference type="Proteomes" id="UP000008037">
    <property type="component" value="Chromosome"/>
</dbReference>
<evidence type="ECO:0000259" key="6">
    <source>
        <dbReference type="Pfam" id="PF07992"/>
    </source>
</evidence>
<feature type="domain" description="FAD/NAD(P)-binding" evidence="6">
    <location>
        <begin position="44"/>
        <end position="327"/>
    </location>
</feature>
<evidence type="ECO:0000313" key="7">
    <source>
        <dbReference type="EMBL" id="AFU59103.1"/>
    </source>
</evidence>
<dbReference type="RefSeq" id="WP_015019638.1">
    <property type="nucleotide sequence ID" value="NC_018719.1"/>
</dbReference>
<dbReference type="FunCoup" id="K0IJ21">
    <property type="interactions" value="32"/>
</dbReference>
<dbReference type="PRINTS" id="PR00368">
    <property type="entry name" value="FADPNR"/>
</dbReference>
<dbReference type="NCBIfam" id="TIGR01292">
    <property type="entry name" value="TRX_reduct"/>
    <property type="match status" value="1"/>
</dbReference>
<keyword evidence="4" id="KW-1015">Disulfide bond</keyword>
<keyword evidence="3 7" id="KW-0560">Oxidoreductase</keyword>
<dbReference type="STRING" id="1237085.Ngar_c21730"/>
<organism evidence="7 8">
    <name type="scientific">Nitrososphaera gargensis (strain Ga9.2)</name>
    <dbReference type="NCBI Taxonomy" id="1237085"/>
    <lineage>
        <taxon>Archaea</taxon>
        <taxon>Nitrososphaerota</taxon>
        <taxon>Nitrososphaeria</taxon>
        <taxon>Nitrososphaerales</taxon>
        <taxon>Nitrososphaeraceae</taxon>
        <taxon>Nitrososphaera</taxon>
    </lineage>
</organism>
<evidence type="ECO:0000256" key="4">
    <source>
        <dbReference type="ARBA" id="ARBA00023157"/>
    </source>
</evidence>
<protein>
    <submittedName>
        <fullName evidence="7">Tthioredoxin reductase</fullName>
        <ecNumber evidence="7">1.8.1.9</ecNumber>
    </submittedName>
</protein>
<dbReference type="InterPro" id="IPR036188">
    <property type="entry name" value="FAD/NAD-bd_sf"/>
</dbReference>
<dbReference type="EMBL" id="CP002408">
    <property type="protein sequence ID" value="AFU59103.1"/>
    <property type="molecule type" value="Genomic_DNA"/>
</dbReference>
<reference evidence="7 8" key="1">
    <citation type="journal article" date="2012" name="Environ. Microbiol.">
        <title>The genome of the ammonia-oxidizing Candidatus Nitrososphaera gargensis: insights into metabolic versatility and environmental adaptations.</title>
        <authorList>
            <person name="Spang A."/>
            <person name="Poehlein A."/>
            <person name="Offre P."/>
            <person name="Zumbragel S."/>
            <person name="Haider S."/>
            <person name="Rychlik N."/>
            <person name="Nowka B."/>
            <person name="Schmeisser C."/>
            <person name="Lebedeva E.V."/>
            <person name="Rattei T."/>
            <person name="Bohm C."/>
            <person name="Schmid M."/>
            <person name="Galushko A."/>
            <person name="Hatzenpichler R."/>
            <person name="Weinmaier T."/>
            <person name="Daniel R."/>
            <person name="Schleper C."/>
            <person name="Spieck E."/>
            <person name="Streit W."/>
            <person name="Wagner M."/>
        </authorList>
    </citation>
    <scope>NUCLEOTIDE SEQUENCE [LARGE SCALE GENOMIC DNA]</scope>
    <source>
        <strain evidence="8">Ga9.2</strain>
    </source>
</reference>
<evidence type="ECO:0000256" key="2">
    <source>
        <dbReference type="ARBA" id="ARBA00022827"/>
    </source>
</evidence>
<keyword evidence="2" id="KW-0274">FAD</keyword>
<evidence type="ECO:0000313" key="8">
    <source>
        <dbReference type="Proteomes" id="UP000008037"/>
    </source>
</evidence>